<dbReference type="PANTHER" id="PTHR11062">
    <property type="entry name" value="EXOSTOSIN HEPARAN SULFATE GLYCOSYLTRANSFERASE -RELATED"/>
    <property type="match status" value="1"/>
</dbReference>
<keyword evidence="5" id="KW-0333">Golgi apparatus</keyword>
<gene>
    <name evidence="7" type="ORF">TEA_000539</name>
</gene>
<dbReference type="GO" id="GO:0000139">
    <property type="term" value="C:Golgi membrane"/>
    <property type="evidence" value="ECO:0007669"/>
    <property type="project" value="UniProtKB-SubCell"/>
</dbReference>
<reference evidence="7 8" key="1">
    <citation type="journal article" date="2018" name="Proc. Natl. Acad. Sci. U.S.A.">
        <title>Draft genome sequence of Camellia sinensis var. sinensis provides insights into the evolution of the tea genome and tea quality.</title>
        <authorList>
            <person name="Wei C."/>
            <person name="Yang H."/>
            <person name="Wang S."/>
            <person name="Zhao J."/>
            <person name="Liu C."/>
            <person name="Gao L."/>
            <person name="Xia E."/>
            <person name="Lu Y."/>
            <person name="Tai Y."/>
            <person name="She G."/>
            <person name="Sun J."/>
            <person name="Cao H."/>
            <person name="Tong W."/>
            <person name="Gao Q."/>
            <person name="Li Y."/>
            <person name="Deng W."/>
            <person name="Jiang X."/>
            <person name="Wang W."/>
            <person name="Chen Q."/>
            <person name="Zhang S."/>
            <person name="Li H."/>
            <person name="Wu J."/>
            <person name="Wang P."/>
            <person name="Li P."/>
            <person name="Shi C."/>
            <person name="Zheng F."/>
            <person name="Jian J."/>
            <person name="Huang B."/>
            <person name="Shan D."/>
            <person name="Shi M."/>
            <person name="Fang C."/>
            <person name="Yue Y."/>
            <person name="Li F."/>
            <person name="Li D."/>
            <person name="Wei S."/>
            <person name="Han B."/>
            <person name="Jiang C."/>
            <person name="Yin Y."/>
            <person name="Xia T."/>
            <person name="Zhang Z."/>
            <person name="Bennetzen J.L."/>
            <person name="Zhao S."/>
            <person name="Wan X."/>
        </authorList>
    </citation>
    <scope>NUCLEOTIDE SEQUENCE [LARGE SCALE GENOMIC DNA]</scope>
    <source>
        <strain evidence="8">cv. Shuchazao</strain>
        <tissue evidence="7">Leaf</tissue>
    </source>
</reference>
<dbReference type="InterPro" id="IPR040911">
    <property type="entry name" value="Exostosin_GT47"/>
</dbReference>
<evidence type="ECO:0000256" key="5">
    <source>
        <dbReference type="ARBA" id="ARBA00023034"/>
    </source>
</evidence>
<dbReference type="InterPro" id="IPR004263">
    <property type="entry name" value="Exostosin"/>
</dbReference>
<comment type="caution">
    <text evidence="7">The sequence shown here is derived from an EMBL/GenBank/DDBJ whole genome shotgun (WGS) entry which is preliminary data.</text>
</comment>
<keyword evidence="3" id="KW-0808">Transferase</keyword>
<dbReference type="AlphaFoldDB" id="A0A4S4D1S4"/>
<protein>
    <recommendedName>
        <fullName evidence="6">Exostosin GT47 domain-containing protein</fullName>
    </recommendedName>
</protein>
<comment type="similarity">
    <text evidence="2">Belongs to the glycosyltransferase 47 family.</text>
</comment>
<name>A0A4S4D1S4_CAMSN</name>
<comment type="subcellular location">
    <subcellularLocation>
        <location evidence="1">Golgi apparatus membrane</location>
        <topology evidence="1">Single-pass type II membrane protein</topology>
    </subcellularLocation>
</comment>
<sequence>MIPWIDDFCKDLSNDALGEPIPELSKGWYRTHQYLLEPIFYSWVLKQLCRVYNENEAKLFYVLYYGRLDILRWHFKIMSNDVKDSLTLDLVKWLESRTPWARNTGKDHVFVLEKIS</sequence>
<keyword evidence="4" id="KW-0735">Signal-anchor</keyword>
<organism evidence="7 8">
    <name type="scientific">Camellia sinensis var. sinensis</name>
    <name type="common">China tea</name>
    <dbReference type="NCBI Taxonomy" id="542762"/>
    <lineage>
        <taxon>Eukaryota</taxon>
        <taxon>Viridiplantae</taxon>
        <taxon>Streptophyta</taxon>
        <taxon>Embryophyta</taxon>
        <taxon>Tracheophyta</taxon>
        <taxon>Spermatophyta</taxon>
        <taxon>Magnoliopsida</taxon>
        <taxon>eudicotyledons</taxon>
        <taxon>Gunneridae</taxon>
        <taxon>Pentapetalae</taxon>
        <taxon>asterids</taxon>
        <taxon>Ericales</taxon>
        <taxon>Theaceae</taxon>
        <taxon>Camellia</taxon>
    </lineage>
</organism>
<dbReference type="EMBL" id="SDRB02012985">
    <property type="protein sequence ID" value="THF96194.1"/>
    <property type="molecule type" value="Genomic_DNA"/>
</dbReference>
<proteinExistence type="inferred from homology"/>
<evidence type="ECO:0000259" key="6">
    <source>
        <dbReference type="Pfam" id="PF03016"/>
    </source>
</evidence>
<keyword evidence="8" id="KW-1185">Reference proteome</keyword>
<keyword evidence="4" id="KW-0812">Transmembrane</keyword>
<keyword evidence="3" id="KW-0328">Glycosyltransferase</keyword>
<evidence type="ECO:0000256" key="3">
    <source>
        <dbReference type="ARBA" id="ARBA00022676"/>
    </source>
</evidence>
<dbReference type="GO" id="GO:0016757">
    <property type="term" value="F:glycosyltransferase activity"/>
    <property type="evidence" value="ECO:0007669"/>
    <property type="project" value="UniProtKB-KW"/>
</dbReference>
<evidence type="ECO:0000313" key="8">
    <source>
        <dbReference type="Proteomes" id="UP000306102"/>
    </source>
</evidence>
<dbReference type="Proteomes" id="UP000306102">
    <property type="component" value="Unassembled WGS sequence"/>
</dbReference>
<dbReference type="PANTHER" id="PTHR11062:SF117">
    <property type="entry name" value="XYLOGLUCAN-SPECIFIC GALACTURONOSYLTRANSFERASE 1"/>
    <property type="match status" value="1"/>
</dbReference>
<evidence type="ECO:0000256" key="4">
    <source>
        <dbReference type="ARBA" id="ARBA00022968"/>
    </source>
</evidence>
<dbReference type="STRING" id="542762.A0A4S4D1S4"/>
<evidence type="ECO:0000313" key="7">
    <source>
        <dbReference type="EMBL" id="THF96194.1"/>
    </source>
</evidence>
<feature type="domain" description="Exostosin GT47" evidence="6">
    <location>
        <begin position="20"/>
        <end position="113"/>
    </location>
</feature>
<evidence type="ECO:0000256" key="2">
    <source>
        <dbReference type="ARBA" id="ARBA00010271"/>
    </source>
</evidence>
<dbReference type="Pfam" id="PF03016">
    <property type="entry name" value="Exostosin_GT47"/>
    <property type="match status" value="1"/>
</dbReference>
<evidence type="ECO:0000256" key="1">
    <source>
        <dbReference type="ARBA" id="ARBA00004323"/>
    </source>
</evidence>
<accession>A0A4S4D1S4</accession>